<organism evidence="3 4">
    <name type="scientific">Portibacter lacus</name>
    <dbReference type="NCBI Taxonomy" id="1099794"/>
    <lineage>
        <taxon>Bacteria</taxon>
        <taxon>Pseudomonadati</taxon>
        <taxon>Bacteroidota</taxon>
        <taxon>Saprospiria</taxon>
        <taxon>Saprospirales</taxon>
        <taxon>Haliscomenobacteraceae</taxon>
        <taxon>Portibacter</taxon>
    </lineage>
</organism>
<dbReference type="Pfam" id="PF13517">
    <property type="entry name" value="FG-GAP_3"/>
    <property type="match status" value="3"/>
</dbReference>
<dbReference type="InterPro" id="IPR027039">
    <property type="entry name" value="Crtac1"/>
</dbReference>
<evidence type="ECO:0000256" key="1">
    <source>
        <dbReference type="ARBA" id="ARBA00022729"/>
    </source>
</evidence>
<reference evidence="3" key="2">
    <citation type="submission" date="2023-01" db="EMBL/GenBank/DDBJ databases">
        <title>Draft genome sequence of Portibacter lacus strain NBRC 108769.</title>
        <authorList>
            <person name="Sun Q."/>
            <person name="Mori K."/>
        </authorList>
    </citation>
    <scope>NUCLEOTIDE SEQUENCE</scope>
    <source>
        <strain evidence="3">NBRC 108769</strain>
    </source>
</reference>
<dbReference type="Gene3D" id="2.130.10.130">
    <property type="entry name" value="Integrin alpha, N-terminal"/>
    <property type="match status" value="2"/>
</dbReference>
<dbReference type="Proteomes" id="UP001156666">
    <property type="component" value="Unassembled WGS sequence"/>
</dbReference>
<protein>
    <recommendedName>
        <fullName evidence="2">ASPIC/UnbV domain-containing protein</fullName>
    </recommendedName>
</protein>
<dbReference type="SUPFAM" id="SSF48452">
    <property type="entry name" value="TPR-like"/>
    <property type="match status" value="1"/>
</dbReference>
<feature type="domain" description="ASPIC/UnbV" evidence="2">
    <location>
        <begin position="607"/>
        <end position="678"/>
    </location>
</feature>
<dbReference type="AlphaFoldDB" id="A0AA37SNJ0"/>
<dbReference type="Gene3D" id="1.25.40.10">
    <property type="entry name" value="Tetratricopeptide repeat domain"/>
    <property type="match status" value="1"/>
</dbReference>
<dbReference type="InterPro" id="IPR013517">
    <property type="entry name" value="FG-GAP"/>
</dbReference>
<dbReference type="PANTHER" id="PTHR16026">
    <property type="entry name" value="CARTILAGE ACIDIC PROTEIN 1"/>
    <property type="match status" value="1"/>
</dbReference>
<evidence type="ECO:0000313" key="4">
    <source>
        <dbReference type="Proteomes" id="UP001156666"/>
    </source>
</evidence>
<reference evidence="3" key="1">
    <citation type="journal article" date="2014" name="Int. J. Syst. Evol. Microbiol.">
        <title>Complete genome sequence of Corynebacterium casei LMG S-19264T (=DSM 44701T), isolated from a smear-ripened cheese.</title>
        <authorList>
            <consortium name="US DOE Joint Genome Institute (JGI-PGF)"/>
            <person name="Walter F."/>
            <person name="Albersmeier A."/>
            <person name="Kalinowski J."/>
            <person name="Ruckert C."/>
        </authorList>
    </citation>
    <scope>NUCLEOTIDE SEQUENCE</scope>
    <source>
        <strain evidence="3">NBRC 108769</strain>
    </source>
</reference>
<comment type="caution">
    <text evidence="3">The sequence shown here is derived from an EMBL/GenBank/DDBJ whole genome shotgun (WGS) entry which is preliminary data.</text>
</comment>
<keyword evidence="1" id="KW-0732">Signal</keyword>
<keyword evidence="4" id="KW-1185">Reference proteome</keyword>
<dbReference type="InterPro" id="IPR011519">
    <property type="entry name" value="UnbV_ASPIC"/>
</dbReference>
<proteinExistence type="predicted"/>
<dbReference type="Pfam" id="PF07593">
    <property type="entry name" value="UnbV_ASPIC"/>
    <property type="match status" value="1"/>
</dbReference>
<dbReference type="InterPro" id="IPR011990">
    <property type="entry name" value="TPR-like_helical_dom_sf"/>
</dbReference>
<gene>
    <name evidence="3" type="ORF">GCM10007940_04730</name>
</gene>
<dbReference type="EMBL" id="BSOH01000001">
    <property type="protein sequence ID" value="GLR15858.1"/>
    <property type="molecule type" value="Genomic_DNA"/>
</dbReference>
<dbReference type="SUPFAM" id="SSF69318">
    <property type="entry name" value="Integrin alpha N-terminal domain"/>
    <property type="match status" value="2"/>
</dbReference>
<dbReference type="PANTHER" id="PTHR16026:SF0">
    <property type="entry name" value="CARTILAGE ACIDIC PROTEIN 1"/>
    <property type="match status" value="1"/>
</dbReference>
<accession>A0AA37SNJ0</accession>
<evidence type="ECO:0000313" key="3">
    <source>
        <dbReference type="EMBL" id="GLR15858.1"/>
    </source>
</evidence>
<evidence type="ECO:0000259" key="2">
    <source>
        <dbReference type="Pfam" id="PF07593"/>
    </source>
</evidence>
<sequence length="705" mass="78716">MKKVSDAYETIDVENVGYVLNQQRANMYKKKLDALKPGKEMDVLLYDYADELLRAGNIDLSINIFEDFLAYFTANEILGKVEAVAEVKRKLAIAYMRKAELENCVSNHNNESCIIPISPKAQYVITENVEKAVKYMEDFLDIYPRDYEIHYLLNIAYMTLGQYPDSVPEIYRIPESYFDNVDFPKFTDVAMDLGLDINALSGGVCIDDFNNDGYLDLIISSWGHKDQIRYFENDKNGGFEDRTSYSGLVGVTGGLNLKHADYDNDGNLDFIILRGAWLENYGGIPNSLIRNNGDGTFTDVTEKAGVLSYHPTQTAVWRDFNLDGWIDLFIGNESSPKGKYRSELYLNNADGTFSNVSEQSGIDSLGFYKGVAAGDINNDGYPDLYISNFNGNNLLFQNVSYDGDLQFNLLDSSGVSEPIESFSTWMFDYNNDGWEDIFVSAYSSGQITPVNMMMANARKVFNKRRPKLYRNNGDNTFTDVSEIVGLDEPVTTMGCNFGDLDNDGFLDFYLATGDPSFVSLVPNKMYLNKGGESFQDITYSGGFGHIQKGHAIGFGDLDQDGDQDVYAVMGGAYEGDNFQNVLFENPIGNENNWINIKLEGSESNRSAIGARIILTLDIDGKERKVFHTVGTGASFGGNSILAEIGIGQATEIKEIIVKWPIKSATVSKFNKVQAKQHILIKEGADDIEVLTLNAMPFKKKAHHHH</sequence>
<name>A0AA37SNJ0_9BACT</name>
<dbReference type="InterPro" id="IPR028994">
    <property type="entry name" value="Integrin_alpha_N"/>
</dbReference>